<dbReference type="OrthoDB" id="9784571at2"/>
<dbReference type="STRING" id="155865.SAMN05216515_12419"/>
<organism evidence="2 3">
    <name type="scientific">Eubacterium pyruvativorans</name>
    <dbReference type="NCBI Taxonomy" id="155865"/>
    <lineage>
        <taxon>Bacteria</taxon>
        <taxon>Bacillati</taxon>
        <taxon>Bacillota</taxon>
        <taxon>Clostridia</taxon>
        <taxon>Eubacteriales</taxon>
        <taxon>Eubacteriaceae</taxon>
        <taxon>Eubacterium</taxon>
    </lineage>
</organism>
<dbReference type="AlphaFoldDB" id="A0A1I7G3H6"/>
<evidence type="ECO:0000256" key="1">
    <source>
        <dbReference type="SAM" id="MobiDB-lite"/>
    </source>
</evidence>
<feature type="region of interest" description="Disordered" evidence="1">
    <location>
        <begin position="84"/>
        <end position="103"/>
    </location>
</feature>
<evidence type="ECO:0000313" key="2">
    <source>
        <dbReference type="EMBL" id="SFU42953.1"/>
    </source>
</evidence>
<evidence type="ECO:0000313" key="3">
    <source>
        <dbReference type="Proteomes" id="UP000198817"/>
    </source>
</evidence>
<dbReference type="PANTHER" id="PTHR42827">
    <property type="entry name" value="IRON-SULFUR CLUSTER-BINDING PROTEIN-RELATED"/>
    <property type="match status" value="1"/>
</dbReference>
<gene>
    <name evidence="2" type="ORF">SAMN05216508_104135</name>
</gene>
<keyword evidence="3" id="KW-1185">Reference proteome</keyword>
<dbReference type="EMBL" id="FPBT01000004">
    <property type="protein sequence ID" value="SFU42953.1"/>
    <property type="molecule type" value="Genomic_DNA"/>
</dbReference>
<dbReference type="PANTHER" id="PTHR42827:SF1">
    <property type="entry name" value="IRON-SULFUR CLUSTER-BINDING PROTEIN"/>
    <property type="match status" value="1"/>
</dbReference>
<accession>A0A1I7G3H6</accession>
<evidence type="ECO:0008006" key="4">
    <source>
        <dbReference type="Google" id="ProtNLM"/>
    </source>
</evidence>
<dbReference type="Proteomes" id="UP000198817">
    <property type="component" value="Unassembled WGS sequence"/>
</dbReference>
<proteinExistence type="predicted"/>
<reference evidence="2 3" key="1">
    <citation type="submission" date="2016-10" db="EMBL/GenBank/DDBJ databases">
        <authorList>
            <person name="de Groot N.N."/>
        </authorList>
    </citation>
    <scope>NUCLEOTIDE SEQUENCE [LARGE SCALE GENOMIC DNA]</scope>
    <source>
        <strain evidence="2 3">KHGC13</strain>
    </source>
</reference>
<dbReference type="RefSeq" id="WP_090470431.1">
    <property type="nucleotide sequence ID" value="NZ_FOWF01000024.1"/>
</dbReference>
<protein>
    <recommendedName>
        <fullName evidence="4">Epoxyqueuosine reductase QueG (Queuosine biosynthesis)</fullName>
    </recommendedName>
</protein>
<sequence>MEEFTKESVRKLVSAFVREYAGNHGDEALWREPLVGFAAAGSPYIRNLPEIVTPDHRLPEDFLPGAEAVISYFIPFTEALGHTNRSECPGAGEPGPGQSDDEPYASRAWADAYAETNRMMEALDEMLVSRLRDAGYHGAVPHDIGLDPKTIMSPWSQRHIAYAAGLGTFGLNNLLITEQGCCGRFHSVVTDAPFPEDPVLTEERCLFRRNGSCGVCAKRCFSGALTTAGFDRKRCYKVTVRNAARYGADKDVCGKCNVDLPCSYGIPR</sequence>
<name>A0A1I7G3H6_9FIRM</name>